<dbReference type="Pfam" id="PF09759">
    <property type="entry name" value="Atx10homo_assoc"/>
    <property type="match status" value="1"/>
</dbReference>
<dbReference type="SUPFAM" id="SSF48371">
    <property type="entry name" value="ARM repeat"/>
    <property type="match status" value="1"/>
</dbReference>
<evidence type="ECO:0000256" key="6">
    <source>
        <dbReference type="ARBA" id="ARBA00044805"/>
    </source>
</evidence>
<accession>W6MN89</accession>
<dbReference type="Proteomes" id="UP000019384">
    <property type="component" value="Unassembled WGS sequence"/>
</dbReference>
<dbReference type="Gene3D" id="1.25.10.10">
    <property type="entry name" value="Leucine-rich Repeat Variant"/>
    <property type="match status" value="1"/>
</dbReference>
<dbReference type="InterPro" id="IPR016024">
    <property type="entry name" value="ARM-type_fold"/>
</dbReference>
<evidence type="ECO:0000256" key="2">
    <source>
        <dbReference type="ARBA" id="ARBA00022618"/>
    </source>
</evidence>
<keyword evidence="2" id="KW-0132">Cell division</keyword>
<dbReference type="OrthoDB" id="379794at2759"/>
<comment type="similarity">
    <text evidence="1">Belongs to the ataxin-10 family.</text>
</comment>
<dbReference type="PANTHER" id="PTHR13255:SF0">
    <property type="entry name" value="ATAXIN-10"/>
    <property type="match status" value="1"/>
</dbReference>
<evidence type="ECO:0000313" key="8">
    <source>
        <dbReference type="EMBL" id="CDK27733.1"/>
    </source>
</evidence>
<evidence type="ECO:0000256" key="1">
    <source>
        <dbReference type="ARBA" id="ARBA00008384"/>
    </source>
</evidence>
<name>W6MN89_9ASCO</name>
<dbReference type="GeneID" id="34521114"/>
<dbReference type="EMBL" id="HG793128">
    <property type="protein sequence ID" value="CDK27733.1"/>
    <property type="molecule type" value="Genomic_DNA"/>
</dbReference>
<gene>
    <name evidence="8" type="ORF">KUCA_T00003712001</name>
</gene>
<protein>
    <recommendedName>
        <fullName evidence="5">Ataxin-10 homolog</fullName>
    </recommendedName>
    <alternativeName>
        <fullName evidence="6">Copper transport protein 86</fullName>
    </alternativeName>
</protein>
<proteinExistence type="inferred from homology"/>
<organism evidence="8 9">
    <name type="scientific">Kuraishia capsulata CBS 1993</name>
    <dbReference type="NCBI Taxonomy" id="1382522"/>
    <lineage>
        <taxon>Eukaryota</taxon>
        <taxon>Fungi</taxon>
        <taxon>Dikarya</taxon>
        <taxon>Ascomycota</taxon>
        <taxon>Saccharomycotina</taxon>
        <taxon>Pichiomycetes</taxon>
        <taxon>Pichiales</taxon>
        <taxon>Pichiaceae</taxon>
        <taxon>Kuraishia</taxon>
    </lineage>
</organism>
<dbReference type="InterPro" id="IPR011989">
    <property type="entry name" value="ARM-like"/>
</dbReference>
<dbReference type="AlphaFoldDB" id="W6MN89"/>
<sequence length="559" mass="63385">MEREECLSILADVLQQFSPSGSADQAEDCLSRLGYVVTLTANVESTRDFLGLSVSIWSKLSEAIGAFVDNLAPDLKEDALSILRVRIVRGVVLTARNLVVGVKNALKSEDKHKTTNGFNLNTRELYSLIIQNQKHVNALAMFSLDNLEHAKLQGPEDLKIPIVELYMKTIAACFQYLTNLSTADIEDIHDVAHHLDLKGVSPLLHRVVMFDGDMGKMPANSHINVFGSSEVIIPFSIYVNNISNNPCIIQELFDNPMAAGLLKHFIDKYDVSDRQTLEAFSEVDYLNMSISFKVVTHEGFLAFSKQLVQQNDEEAHQVMFQLLKLVQLLTASKEWDWDSNKLTIVITWLLEIYRSLSREATPLLSAEGLTVAEKETLSKNQKSLLCALDTIGSLCQYDHVRNYLNSYKFLEELIAFLHIVHNNTERKTLKSSTDSVSAGKKEYPMIKSVIIEIITFLIYQNFENQELVRNLHALEVVLSNCNLDKNEPFVKERAILCIKYLLENNPGNQEFVRKMEAQRTVIDKEDEAILERTGFEVDIVDGNVRLKRSDKLQELERKN</sequence>
<dbReference type="HOGENOM" id="CLU_043683_0_0_1"/>
<evidence type="ECO:0000256" key="3">
    <source>
        <dbReference type="ARBA" id="ARBA00023306"/>
    </source>
</evidence>
<comment type="function">
    <text evidence="4">May play a role in the regulation of cytokinesis.</text>
</comment>
<evidence type="ECO:0000256" key="5">
    <source>
        <dbReference type="ARBA" id="ARBA00044801"/>
    </source>
</evidence>
<dbReference type="RefSeq" id="XP_022459726.1">
    <property type="nucleotide sequence ID" value="XM_022602155.1"/>
</dbReference>
<evidence type="ECO:0000259" key="7">
    <source>
        <dbReference type="Pfam" id="PF09759"/>
    </source>
</evidence>
<dbReference type="GO" id="GO:0005829">
    <property type="term" value="C:cytosol"/>
    <property type="evidence" value="ECO:0007669"/>
    <property type="project" value="TreeGrafter"/>
</dbReference>
<feature type="domain" description="Ataxin-10" evidence="7">
    <location>
        <begin position="446"/>
        <end position="547"/>
    </location>
</feature>
<reference evidence="8" key="2">
    <citation type="submission" date="2014-02" db="EMBL/GenBank/DDBJ databases">
        <title>Complete DNA sequence of /Kuraishia capsulata/ illustrates novel genomic features among budding yeasts (/Saccharomycotina/).</title>
        <authorList>
            <person name="Morales L."/>
            <person name="Noel B."/>
            <person name="Porcel B."/>
            <person name="Marcet-Houben M."/>
            <person name="Hullo M-F."/>
            <person name="Sacerdot C."/>
            <person name="Tekaia F."/>
            <person name="Leh-Louis V."/>
            <person name="Despons L."/>
            <person name="Khanna V."/>
            <person name="Aury J-M."/>
            <person name="Barbe V."/>
            <person name="Couloux A."/>
            <person name="Labadie K."/>
            <person name="Pelletier E."/>
            <person name="Souciet J-L."/>
            <person name="Boekhout T."/>
            <person name="Gabaldon T."/>
            <person name="Wincker P."/>
            <person name="Dujon B."/>
        </authorList>
    </citation>
    <scope>NUCLEOTIDE SEQUENCE</scope>
    <source>
        <strain evidence="8">CBS 1993</strain>
    </source>
</reference>
<reference evidence="8" key="1">
    <citation type="submission" date="2013-12" db="EMBL/GenBank/DDBJ databases">
        <authorList>
            <person name="Genoscope - CEA"/>
        </authorList>
    </citation>
    <scope>NUCLEOTIDE SEQUENCE</scope>
    <source>
        <strain evidence="8">CBS 1993</strain>
    </source>
</reference>
<evidence type="ECO:0000313" key="9">
    <source>
        <dbReference type="Proteomes" id="UP000019384"/>
    </source>
</evidence>
<dbReference type="InterPro" id="IPR019156">
    <property type="entry name" value="Ataxin-10_domain"/>
</dbReference>
<dbReference type="InterPro" id="IPR051374">
    <property type="entry name" value="Ataxin-10/CTR86_families"/>
</dbReference>
<evidence type="ECO:0000256" key="4">
    <source>
        <dbReference type="ARBA" id="ARBA00044746"/>
    </source>
</evidence>
<dbReference type="GO" id="GO:0051301">
    <property type="term" value="P:cell division"/>
    <property type="evidence" value="ECO:0007669"/>
    <property type="project" value="UniProtKB-KW"/>
</dbReference>
<keyword evidence="9" id="KW-1185">Reference proteome</keyword>
<dbReference type="PANTHER" id="PTHR13255">
    <property type="entry name" value="ATAXIN-10"/>
    <property type="match status" value="1"/>
</dbReference>
<keyword evidence="3" id="KW-0131">Cell cycle</keyword>